<organism evidence="1 2">
    <name type="scientific">Rhynchophorus ferrugineus</name>
    <name type="common">Red palm weevil</name>
    <name type="synonym">Curculio ferrugineus</name>
    <dbReference type="NCBI Taxonomy" id="354439"/>
    <lineage>
        <taxon>Eukaryota</taxon>
        <taxon>Metazoa</taxon>
        <taxon>Ecdysozoa</taxon>
        <taxon>Arthropoda</taxon>
        <taxon>Hexapoda</taxon>
        <taxon>Insecta</taxon>
        <taxon>Pterygota</taxon>
        <taxon>Neoptera</taxon>
        <taxon>Endopterygota</taxon>
        <taxon>Coleoptera</taxon>
        <taxon>Polyphaga</taxon>
        <taxon>Cucujiformia</taxon>
        <taxon>Curculionidae</taxon>
        <taxon>Dryophthorinae</taxon>
        <taxon>Rhynchophorus</taxon>
    </lineage>
</organism>
<accession>A0A834ILV7</accession>
<evidence type="ECO:0000313" key="1">
    <source>
        <dbReference type="EMBL" id="KAF7280998.1"/>
    </source>
</evidence>
<dbReference type="EMBL" id="JAACXV010000264">
    <property type="protein sequence ID" value="KAF7280998.1"/>
    <property type="molecule type" value="Genomic_DNA"/>
</dbReference>
<protein>
    <submittedName>
        <fullName evidence="1">Uncharacterized protein</fullName>
    </submittedName>
</protein>
<gene>
    <name evidence="1" type="ORF">GWI33_005265</name>
</gene>
<proteinExistence type="predicted"/>
<dbReference type="Proteomes" id="UP000625711">
    <property type="component" value="Unassembled WGS sequence"/>
</dbReference>
<name>A0A834ILV7_RHYFE</name>
<comment type="caution">
    <text evidence="1">The sequence shown here is derived from an EMBL/GenBank/DDBJ whole genome shotgun (WGS) entry which is preliminary data.</text>
</comment>
<sequence>MAALEITSHRLGFGFCERSDRNLHCFVATAKGLLMKRHDPHLRFGRNTLSTRYCSFFVYDLRNKMLSTSATENVSRKPYEHGQCVISVTGRYLSTEINQQLG</sequence>
<dbReference type="AlphaFoldDB" id="A0A834ILV7"/>
<evidence type="ECO:0000313" key="2">
    <source>
        <dbReference type="Proteomes" id="UP000625711"/>
    </source>
</evidence>
<reference evidence="1" key="1">
    <citation type="submission" date="2020-08" db="EMBL/GenBank/DDBJ databases">
        <title>Genome sequencing and assembly of the red palm weevil Rhynchophorus ferrugineus.</title>
        <authorList>
            <person name="Dias G.B."/>
            <person name="Bergman C.M."/>
            <person name="Manee M."/>
        </authorList>
    </citation>
    <scope>NUCLEOTIDE SEQUENCE</scope>
    <source>
        <strain evidence="1">AA-2017</strain>
        <tissue evidence="1">Whole larva</tissue>
    </source>
</reference>
<keyword evidence="2" id="KW-1185">Reference proteome</keyword>